<evidence type="ECO:0000313" key="14">
    <source>
        <dbReference type="Proteomes" id="UP001231124"/>
    </source>
</evidence>
<dbReference type="Gene3D" id="1.20.1560.10">
    <property type="entry name" value="ABC transporter type 1, transmembrane domain"/>
    <property type="match status" value="1"/>
</dbReference>
<evidence type="ECO:0000256" key="5">
    <source>
        <dbReference type="ARBA" id="ARBA00022801"/>
    </source>
</evidence>
<dbReference type="InterPro" id="IPR039421">
    <property type="entry name" value="Type_1_exporter"/>
</dbReference>
<gene>
    <name evidence="13" type="ORF">QO012_004400</name>
</gene>
<feature type="transmembrane region" description="Helical" evidence="9">
    <location>
        <begin position="191"/>
        <end position="210"/>
    </location>
</feature>
<dbReference type="EMBL" id="JAUSVP010000019">
    <property type="protein sequence ID" value="MDQ0449876.1"/>
    <property type="molecule type" value="Genomic_DNA"/>
</dbReference>
<organism evidence="13 14">
    <name type="scientific">Methylobacterium aerolatum</name>
    <dbReference type="NCBI Taxonomy" id="418708"/>
    <lineage>
        <taxon>Bacteria</taxon>
        <taxon>Pseudomonadati</taxon>
        <taxon>Pseudomonadota</taxon>
        <taxon>Alphaproteobacteria</taxon>
        <taxon>Hyphomicrobiales</taxon>
        <taxon>Methylobacteriaceae</taxon>
        <taxon>Methylobacterium</taxon>
    </lineage>
</organism>
<dbReference type="PANTHER" id="PTHR43394:SF1">
    <property type="entry name" value="ATP-BINDING CASSETTE SUB-FAMILY B MEMBER 10, MITOCHONDRIAL"/>
    <property type="match status" value="1"/>
</dbReference>
<comment type="similarity">
    <text evidence="2">Belongs to the ABC transporter superfamily.</text>
</comment>
<dbReference type="Pfam" id="PF00005">
    <property type="entry name" value="ABC_tran"/>
    <property type="match status" value="1"/>
</dbReference>
<dbReference type="Proteomes" id="UP001231124">
    <property type="component" value="Unassembled WGS sequence"/>
</dbReference>
<evidence type="ECO:0000256" key="4">
    <source>
        <dbReference type="ARBA" id="ARBA00022741"/>
    </source>
</evidence>
<feature type="transmembrane region" description="Helical" evidence="9">
    <location>
        <begin position="269"/>
        <end position="287"/>
    </location>
</feature>
<protein>
    <submittedName>
        <fullName evidence="13">HlyB family type I secretion system ABC transporter</fullName>
    </submittedName>
</protein>
<evidence type="ECO:0000256" key="6">
    <source>
        <dbReference type="ARBA" id="ARBA00022840"/>
    </source>
</evidence>
<dbReference type="InterPro" id="IPR005074">
    <property type="entry name" value="Peptidase_C39"/>
</dbReference>
<feature type="domain" description="ABC transporter" evidence="10">
    <location>
        <begin position="474"/>
        <end position="709"/>
    </location>
</feature>
<evidence type="ECO:0000259" key="12">
    <source>
        <dbReference type="PROSITE" id="PS50990"/>
    </source>
</evidence>
<keyword evidence="3 9" id="KW-0812">Transmembrane</keyword>
<dbReference type="PROSITE" id="PS00211">
    <property type="entry name" value="ABC_TRANSPORTER_1"/>
    <property type="match status" value="1"/>
</dbReference>
<evidence type="ECO:0000256" key="9">
    <source>
        <dbReference type="SAM" id="Phobius"/>
    </source>
</evidence>
<dbReference type="InterPro" id="IPR003593">
    <property type="entry name" value="AAA+_ATPase"/>
</dbReference>
<dbReference type="InterPro" id="IPR036640">
    <property type="entry name" value="ABC1_TM_sf"/>
</dbReference>
<evidence type="ECO:0000256" key="1">
    <source>
        <dbReference type="ARBA" id="ARBA00004651"/>
    </source>
</evidence>
<dbReference type="InterPro" id="IPR017871">
    <property type="entry name" value="ABC_transporter-like_CS"/>
</dbReference>
<dbReference type="RefSeq" id="WP_238207605.1">
    <property type="nucleotide sequence ID" value="NZ_BPQE01000035.1"/>
</dbReference>
<reference evidence="13 14" key="1">
    <citation type="submission" date="2023-07" db="EMBL/GenBank/DDBJ databases">
        <title>Genomic Encyclopedia of Type Strains, Phase IV (KMG-IV): sequencing the most valuable type-strain genomes for metagenomic binning, comparative biology and taxonomic classification.</title>
        <authorList>
            <person name="Goeker M."/>
        </authorList>
    </citation>
    <scope>NUCLEOTIDE SEQUENCE [LARGE SCALE GENOMIC DNA]</scope>
    <source>
        <strain evidence="13 14">DSM 19013</strain>
    </source>
</reference>
<dbReference type="Gene3D" id="3.90.70.10">
    <property type="entry name" value="Cysteine proteinases"/>
    <property type="match status" value="1"/>
</dbReference>
<feature type="transmembrane region" description="Helical" evidence="9">
    <location>
        <begin position="157"/>
        <end position="179"/>
    </location>
</feature>
<feature type="domain" description="Peptidase C39" evidence="12">
    <location>
        <begin position="1"/>
        <end position="125"/>
    </location>
</feature>
<proteinExistence type="inferred from homology"/>
<comment type="caution">
    <text evidence="13">The sequence shown here is derived from an EMBL/GenBank/DDBJ whole genome shotgun (WGS) entry which is preliminary data.</text>
</comment>
<keyword evidence="7 9" id="KW-1133">Transmembrane helix</keyword>
<dbReference type="PROSITE" id="PS50929">
    <property type="entry name" value="ABC_TM1F"/>
    <property type="match status" value="1"/>
</dbReference>
<dbReference type="SUPFAM" id="SSF90123">
    <property type="entry name" value="ABC transporter transmembrane region"/>
    <property type="match status" value="1"/>
</dbReference>
<dbReference type="Pfam" id="PF00664">
    <property type="entry name" value="ABC_membrane"/>
    <property type="match status" value="1"/>
</dbReference>
<evidence type="ECO:0000259" key="11">
    <source>
        <dbReference type="PROSITE" id="PS50929"/>
    </source>
</evidence>
<evidence type="ECO:0000256" key="3">
    <source>
        <dbReference type="ARBA" id="ARBA00022692"/>
    </source>
</evidence>
<dbReference type="InterPro" id="IPR027417">
    <property type="entry name" value="P-loop_NTPase"/>
</dbReference>
<dbReference type="PANTHER" id="PTHR43394">
    <property type="entry name" value="ATP-DEPENDENT PERMEASE MDL1, MITOCHONDRIAL"/>
    <property type="match status" value="1"/>
</dbReference>
<evidence type="ECO:0000259" key="10">
    <source>
        <dbReference type="PROSITE" id="PS50893"/>
    </source>
</evidence>
<dbReference type="CDD" id="cd18783">
    <property type="entry name" value="ABC_6TM_PrtD_LapB_HlyB_like"/>
    <property type="match status" value="1"/>
</dbReference>
<feature type="transmembrane region" description="Helical" evidence="9">
    <location>
        <begin position="293"/>
        <end position="312"/>
    </location>
</feature>
<keyword evidence="5" id="KW-0378">Hydrolase</keyword>
<keyword evidence="4" id="KW-0547">Nucleotide-binding</keyword>
<dbReference type="InterPro" id="IPR011527">
    <property type="entry name" value="ABC1_TM_dom"/>
</dbReference>
<keyword evidence="14" id="KW-1185">Reference proteome</keyword>
<dbReference type="Gene3D" id="3.40.50.300">
    <property type="entry name" value="P-loop containing nucleotide triphosphate hydrolases"/>
    <property type="match status" value="1"/>
</dbReference>
<evidence type="ECO:0000313" key="13">
    <source>
        <dbReference type="EMBL" id="MDQ0449876.1"/>
    </source>
</evidence>
<keyword evidence="6" id="KW-0067">ATP-binding</keyword>
<sequence length="727" mass="79972">MSTEAHARIMAVVRVAHHYGVDLDPNDYPRDPKESLPAPAALAQWAAGAGLWAKAVRVRWSQLMKLENVGPIVLLLTDGNAALVTQRDAERGICFIEGPTGTGGTGIEVDELRLEQVWKGEILLIRRSRKMTDEDAAFSLGWLAKLVFTEKRNLREILTASLAVSILQILPPFLVMAALDRVMTHHTVSTLTLITLMLVLVTVYEAFIGYGRREIVEVMSTRIDARLNVHVFRRLLALPIEFFEKSPTGETTHKVSQVFKIRDFLTGKLVSTALDLLTLIVLLPFLFYMSSTLAWMILVASACVGGLVLAFLPAIRAVYARLIAAEIQKGGTLVETVHGMRTVKSLAIEDVRKREWDERVAESGMARLAAGRIVNWAQTLSLPLERFIDRGILLCGAYIVVLNPTGTTGITAGSLIAFMMLGGRVASPLISFAKLLQDIEEIRMSIGQVAEVLNHPTETAATKSGLRPRFAGQITFEEVNFRYPGAQSTALRDVSFSVPAGTMLGLVGRSGSGKSTIARLLQGINRDYGGRLKIDGSDLREINLTHLRRSFGVVMQDNFLFRGTVRENIIAGRPGLTFEDVIRAARLAGAEEFIERLPRGYETWIEEGSANLSGGQRQRLAIARALITDPKLLILDEATSALDPESEALVNANLQRIASGRTMIIVSHRLSSLLDCDQILVLDKGSAVDIGPHAELVERCAIYKQLWQQQNRHIAEPRPAPVYLSLT</sequence>
<evidence type="ECO:0000256" key="7">
    <source>
        <dbReference type="ARBA" id="ARBA00022989"/>
    </source>
</evidence>
<dbReference type="PROSITE" id="PS50990">
    <property type="entry name" value="PEPTIDASE_C39"/>
    <property type="match status" value="1"/>
</dbReference>
<dbReference type="PROSITE" id="PS50893">
    <property type="entry name" value="ABC_TRANSPORTER_2"/>
    <property type="match status" value="1"/>
</dbReference>
<dbReference type="SUPFAM" id="SSF52540">
    <property type="entry name" value="P-loop containing nucleoside triphosphate hydrolases"/>
    <property type="match status" value="1"/>
</dbReference>
<feature type="domain" description="ABC transmembrane type-1" evidence="11">
    <location>
        <begin position="157"/>
        <end position="441"/>
    </location>
</feature>
<dbReference type="SMART" id="SM00382">
    <property type="entry name" value="AAA"/>
    <property type="match status" value="1"/>
</dbReference>
<name>A0ABU0I870_9HYPH</name>
<evidence type="ECO:0000256" key="8">
    <source>
        <dbReference type="ARBA" id="ARBA00023136"/>
    </source>
</evidence>
<keyword evidence="8 9" id="KW-0472">Membrane</keyword>
<accession>A0ABU0I870</accession>
<evidence type="ECO:0000256" key="2">
    <source>
        <dbReference type="ARBA" id="ARBA00005417"/>
    </source>
</evidence>
<dbReference type="InterPro" id="IPR003439">
    <property type="entry name" value="ABC_transporter-like_ATP-bd"/>
</dbReference>
<comment type="subcellular location">
    <subcellularLocation>
        <location evidence="1">Cell membrane</location>
        <topology evidence="1">Multi-pass membrane protein</topology>
    </subcellularLocation>
</comment>